<dbReference type="InterPro" id="IPR001387">
    <property type="entry name" value="Cro/C1-type_HTH"/>
</dbReference>
<dbReference type="Proteomes" id="UP000590811">
    <property type="component" value="Unassembled WGS sequence"/>
</dbReference>
<dbReference type="PROSITE" id="PS50943">
    <property type="entry name" value="HTH_CROC1"/>
    <property type="match status" value="1"/>
</dbReference>
<proteinExistence type="predicted"/>
<dbReference type="Pfam" id="PF13560">
    <property type="entry name" value="HTH_31"/>
    <property type="match status" value="1"/>
</dbReference>
<name>A0A839Q4Z0_9MICO</name>
<feature type="domain" description="HTH cro/C1-type" evidence="2">
    <location>
        <begin position="42"/>
        <end position="96"/>
    </location>
</feature>
<dbReference type="Gene3D" id="1.10.260.40">
    <property type="entry name" value="lambda repressor-like DNA-binding domains"/>
    <property type="match status" value="1"/>
</dbReference>
<evidence type="ECO:0000313" key="3">
    <source>
        <dbReference type="EMBL" id="MBB2988242.1"/>
    </source>
</evidence>
<reference evidence="3 4" key="1">
    <citation type="submission" date="2020-08" db="EMBL/GenBank/DDBJ databases">
        <title>Genomic Encyclopedia of Type Strains, Phase IV (KMG-V): Genome sequencing to study the core and pangenomes of soil and plant-associated prokaryotes.</title>
        <authorList>
            <person name="Whitman W."/>
        </authorList>
    </citation>
    <scope>NUCLEOTIDE SEQUENCE [LARGE SCALE GENOMIC DNA]</scope>
    <source>
        <strain evidence="3 4">B3ACCR2</strain>
    </source>
</reference>
<dbReference type="RefSeq" id="WP_184511225.1">
    <property type="nucleotide sequence ID" value="NZ_JACHVT010000008.1"/>
</dbReference>
<feature type="region of interest" description="Disordered" evidence="1">
    <location>
        <begin position="1"/>
        <end position="34"/>
    </location>
</feature>
<dbReference type="InterPro" id="IPR010982">
    <property type="entry name" value="Lambda_DNA-bd_dom_sf"/>
</dbReference>
<dbReference type="SMART" id="SM00530">
    <property type="entry name" value="HTH_XRE"/>
    <property type="match status" value="1"/>
</dbReference>
<accession>A0A839Q4Z0</accession>
<dbReference type="SUPFAM" id="SSF47413">
    <property type="entry name" value="lambda repressor-like DNA-binding domains"/>
    <property type="match status" value="1"/>
</dbReference>
<keyword evidence="3" id="KW-0238">DNA-binding</keyword>
<dbReference type="CDD" id="cd00093">
    <property type="entry name" value="HTH_XRE"/>
    <property type="match status" value="1"/>
</dbReference>
<evidence type="ECO:0000259" key="2">
    <source>
        <dbReference type="PROSITE" id="PS50943"/>
    </source>
</evidence>
<comment type="caution">
    <text evidence="3">The sequence shown here is derived from an EMBL/GenBank/DDBJ whole genome shotgun (WGS) entry which is preliminary data.</text>
</comment>
<gene>
    <name evidence="3" type="ORF">FHW14_003431</name>
</gene>
<sequence length="516" mass="55021">MHNLTPAAAAGSSARPAREATGAAPGPDPTPVGDRLVVGRQLRHHRRRAGRTLADVAAAAGISPSALSLIETGKREARLGVLVALAGSLGVGLTDLLTAAAPTRRASLEIELERAQTLAAAQGRRVPSVRRLGRLPLDALEALVGLHRSLAEVDAARSATPEEARRANAELRRRMREQDNYFPDIEAAAAGLLRSTGYTAGPVTRAMVDTMAAHLGFALVHTADLPESTRTVTDLHGRRVYLPQPGVGQNDSRSLALQALGHIVLGHEPPVDYADFLGQRVEVNCFAAALLVPEQAAVAALHRAKAAKDIAIEDLRDAYAVSYEMAAHRFTNLATRHLDLPVHFMRVSSSGIVLKAYENDGVRFPSDATGAVEGRRVCRYWTARAVFNQPDLSSAYQQYTDTGSGTYWCTAVVDQTASGTFSVSVGVPFASVKWMRGRETPHRSASLCPDPDCCSRPPADLVERWGSAARPSARVQSHLLAAMPLGVFPGVDETDVMRFLESHTAPAAHAAPTATP</sequence>
<dbReference type="EMBL" id="JACHVT010000008">
    <property type="protein sequence ID" value="MBB2988242.1"/>
    <property type="molecule type" value="Genomic_DNA"/>
</dbReference>
<evidence type="ECO:0000313" key="4">
    <source>
        <dbReference type="Proteomes" id="UP000590811"/>
    </source>
</evidence>
<organism evidence="3 4">
    <name type="scientific">Terracoccus luteus</name>
    <dbReference type="NCBI Taxonomy" id="53356"/>
    <lineage>
        <taxon>Bacteria</taxon>
        <taxon>Bacillati</taxon>
        <taxon>Actinomycetota</taxon>
        <taxon>Actinomycetes</taxon>
        <taxon>Micrococcales</taxon>
        <taxon>Intrasporangiaceae</taxon>
        <taxon>Terracoccus</taxon>
    </lineage>
</organism>
<dbReference type="AlphaFoldDB" id="A0A839Q4Z0"/>
<evidence type="ECO:0000256" key="1">
    <source>
        <dbReference type="SAM" id="MobiDB-lite"/>
    </source>
</evidence>
<dbReference type="GO" id="GO:0003677">
    <property type="term" value="F:DNA binding"/>
    <property type="evidence" value="ECO:0007669"/>
    <property type="project" value="UniProtKB-KW"/>
</dbReference>
<protein>
    <submittedName>
        <fullName evidence="3">Putative transcriptional regulator/DNA-binding XRE family transcriptional regulator</fullName>
    </submittedName>
</protein>